<name>A0ACD3AD86_9AGAR</name>
<accession>A0ACD3AD86</accession>
<dbReference type="EMBL" id="ML208559">
    <property type="protein sequence ID" value="TFK62812.1"/>
    <property type="molecule type" value="Genomic_DNA"/>
</dbReference>
<proteinExistence type="predicted"/>
<evidence type="ECO:0000313" key="1">
    <source>
        <dbReference type="EMBL" id="TFK62812.1"/>
    </source>
</evidence>
<evidence type="ECO:0000313" key="2">
    <source>
        <dbReference type="Proteomes" id="UP000308600"/>
    </source>
</evidence>
<organism evidence="1 2">
    <name type="scientific">Pluteus cervinus</name>
    <dbReference type="NCBI Taxonomy" id="181527"/>
    <lineage>
        <taxon>Eukaryota</taxon>
        <taxon>Fungi</taxon>
        <taxon>Dikarya</taxon>
        <taxon>Basidiomycota</taxon>
        <taxon>Agaricomycotina</taxon>
        <taxon>Agaricomycetes</taxon>
        <taxon>Agaricomycetidae</taxon>
        <taxon>Agaricales</taxon>
        <taxon>Pluteineae</taxon>
        <taxon>Pluteaceae</taxon>
        <taxon>Pluteus</taxon>
    </lineage>
</organism>
<dbReference type="Proteomes" id="UP000308600">
    <property type="component" value="Unassembled WGS sequence"/>
</dbReference>
<keyword evidence="2" id="KW-1185">Reference proteome</keyword>
<gene>
    <name evidence="1" type="ORF">BDN72DRAFT_902943</name>
</gene>
<protein>
    <submittedName>
        <fullName evidence="1">Uncharacterized protein</fullName>
    </submittedName>
</protein>
<sequence length="184" mass="19496">MRFTSYATIALSFVGAAIALPAVKRASASDLQTAINTLVSQISVSESILMDYSSAGDLLSPEELYNRLHDGGYLADAVTADAMIITALSEEDGQTIFSSLQNATPHLENFLQLLIADKSKFIGVPASGGIEALILQGLDIFTNSLTMMGNRFLAIAPADLQGPEAILFRDVTSAFGKVIEAYSS</sequence>
<reference evidence="1 2" key="1">
    <citation type="journal article" date="2019" name="Nat. Ecol. Evol.">
        <title>Megaphylogeny resolves global patterns of mushroom evolution.</title>
        <authorList>
            <person name="Varga T."/>
            <person name="Krizsan K."/>
            <person name="Foldi C."/>
            <person name="Dima B."/>
            <person name="Sanchez-Garcia M."/>
            <person name="Sanchez-Ramirez S."/>
            <person name="Szollosi G.J."/>
            <person name="Szarkandi J.G."/>
            <person name="Papp V."/>
            <person name="Albert L."/>
            <person name="Andreopoulos W."/>
            <person name="Angelini C."/>
            <person name="Antonin V."/>
            <person name="Barry K.W."/>
            <person name="Bougher N.L."/>
            <person name="Buchanan P."/>
            <person name="Buyck B."/>
            <person name="Bense V."/>
            <person name="Catcheside P."/>
            <person name="Chovatia M."/>
            <person name="Cooper J."/>
            <person name="Damon W."/>
            <person name="Desjardin D."/>
            <person name="Finy P."/>
            <person name="Geml J."/>
            <person name="Haridas S."/>
            <person name="Hughes K."/>
            <person name="Justo A."/>
            <person name="Karasinski D."/>
            <person name="Kautmanova I."/>
            <person name="Kiss B."/>
            <person name="Kocsube S."/>
            <person name="Kotiranta H."/>
            <person name="LaButti K.M."/>
            <person name="Lechner B.E."/>
            <person name="Liimatainen K."/>
            <person name="Lipzen A."/>
            <person name="Lukacs Z."/>
            <person name="Mihaltcheva S."/>
            <person name="Morgado L.N."/>
            <person name="Niskanen T."/>
            <person name="Noordeloos M.E."/>
            <person name="Ohm R.A."/>
            <person name="Ortiz-Santana B."/>
            <person name="Ovrebo C."/>
            <person name="Racz N."/>
            <person name="Riley R."/>
            <person name="Savchenko A."/>
            <person name="Shiryaev A."/>
            <person name="Soop K."/>
            <person name="Spirin V."/>
            <person name="Szebenyi C."/>
            <person name="Tomsovsky M."/>
            <person name="Tulloss R.E."/>
            <person name="Uehling J."/>
            <person name="Grigoriev I.V."/>
            <person name="Vagvolgyi C."/>
            <person name="Papp T."/>
            <person name="Martin F.M."/>
            <person name="Miettinen O."/>
            <person name="Hibbett D.S."/>
            <person name="Nagy L.G."/>
        </authorList>
    </citation>
    <scope>NUCLEOTIDE SEQUENCE [LARGE SCALE GENOMIC DNA]</scope>
    <source>
        <strain evidence="1 2">NL-1719</strain>
    </source>
</reference>